<evidence type="ECO:0000256" key="1">
    <source>
        <dbReference type="SAM" id="Phobius"/>
    </source>
</evidence>
<reference evidence="2" key="1">
    <citation type="journal article" date="2014" name="Int. J. Syst. Evol. Microbiol.">
        <title>Complete genome sequence of Corynebacterium casei LMG S-19264T (=DSM 44701T), isolated from a smear-ripened cheese.</title>
        <authorList>
            <consortium name="US DOE Joint Genome Institute (JGI-PGF)"/>
            <person name="Walter F."/>
            <person name="Albersmeier A."/>
            <person name="Kalinowski J."/>
            <person name="Ruckert C."/>
        </authorList>
    </citation>
    <scope>NUCLEOTIDE SEQUENCE</scope>
    <source>
        <strain evidence="2">CGMCC 1.15762</strain>
    </source>
</reference>
<keyword evidence="1" id="KW-1133">Transmembrane helix</keyword>
<dbReference type="RefSeq" id="WP_229672967.1">
    <property type="nucleotide sequence ID" value="NZ_BMJV01000002.1"/>
</dbReference>
<feature type="transmembrane region" description="Helical" evidence="1">
    <location>
        <begin position="21"/>
        <end position="42"/>
    </location>
</feature>
<keyword evidence="1" id="KW-0472">Membrane</keyword>
<feature type="transmembrane region" description="Helical" evidence="1">
    <location>
        <begin position="48"/>
        <end position="66"/>
    </location>
</feature>
<evidence type="ECO:0008006" key="4">
    <source>
        <dbReference type="Google" id="ProtNLM"/>
    </source>
</evidence>
<evidence type="ECO:0000313" key="2">
    <source>
        <dbReference type="EMBL" id="GGG66867.1"/>
    </source>
</evidence>
<evidence type="ECO:0000313" key="3">
    <source>
        <dbReference type="Proteomes" id="UP000617145"/>
    </source>
</evidence>
<organism evidence="2 3">
    <name type="scientific">Salipiger pallidus</name>
    <dbReference type="NCBI Taxonomy" id="1775170"/>
    <lineage>
        <taxon>Bacteria</taxon>
        <taxon>Pseudomonadati</taxon>
        <taxon>Pseudomonadota</taxon>
        <taxon>Alphaproteobacteria</taxon>
        <taxon>Rhodobacterales</taxon>
        <taxon>Roseobacteraceae</taxon>
        <taxon>Salipiger</taxon>
    </lineage>
</organism>
<sequence length="290" mass="32043">MEQSKTKSNSATRRNQDTNLALLDSGLGVLFLSAFPMILLLFKGSGLSAFAALLQLALFLAGLRLIHRGQQIQNEYHAAEHARAPRPPRKILGAMLIGIMVTLLAGHHFTELYMPIGFGVLATALSIVAFGMDPLKDKGFPYKHVSEATGPNGLPESVLASLNRIDERLDEMVLDIADLGDADLTRDVEALKCGVMGLIRALCRDADGIRRLRKPVIKLVELLQRENDRLITSWDDVDQPLARRRYIARIHALGDTFEDRARKTIAKTGGDAFELEADLLWNRMPLQQAG</sequence>
<feature type="transmembrane region" description="Helical" evidence="1">
    <location>
        <begin position="91"/>
        <end position="110"/>
    </location>
</feature>
<dbReference type="Proteomes" id="UP000617145">
    <property type="component" value="Unassembled WGS sequence"/>
</dbReference>
<proteinExistence type="predicted"/>
<keyword evidence="1" id="KW-0812">Transmembrane</keyword>
<dbReference type="AlphaFoldDB" id="A0A8J3EEY9"/>
<reference evidence="2" key="2">
    <citation type="submission" date="2020-09" db="EMBL/GenBank/DDBJ databases">
        <authorList>
            <person name="Sun Q."/>
            <person name="Zhou Y."/>
        </authorList>
    </citation>
    <scope>NUCLEOTIDE SEQUENCE</scope>
    <source>
        <strain evidence="2">CGMCC 1.15762</strain>
    </source>
</reference>
<keyword evidence="3" id="KW-1185">Reference proteome</keyword>
<dbReference type="EMBL" id="BMJV01000002">
    <property type="protein sequence ID" value="GGG66867.1"/>
    <property type="molecule type" value="Genomic_DNA"/>
</dbReference>
<comment type="caution">
    <text evidence="2">The sequence shown here is derived from an EMBL/GenBank/DDBJ whole genome shotgun (WGS) entry which is preliminary data.</text>
</comment>
<gene>
    <name evidence="2" type="ORF">GCM10011415_12170</name>
</gene>
<name>A0A8J3EEY9_9RHOB</name>
<feature type="transmembrane region" description="Helical" evidence="1">
    <location>
        <begin position="116"/>
        <end position="135"/>
    </location>
</feature>
<protein>
    <recommendedName>
        <fullName evidence="4">5-bromo-4-chloroindolyl phosphate hydrolysis protein</fullName>
    </recommendedName>
</protein>
<accession>A0A8J3EEY9</accession>